<keyword evidence="3" id="KW-0731">Sigma factor</keyword>
<dbReference type="Gene3D" id="1.10.10.10">
    <property type="entry name" value="Winged helix-like DNA-binding domain superfamily/Winged helix DNA-binding domain"/>
    <property type="match status" value="1"/>
</dbReference>
<evidence type="ECO:0000259" key="5">
    <source>
        <dbReference type="Pfam" id="PF04542"/>
    </source>
</evidence>
<dbReference type="InterPro" id="IPR013325">
    <property type="entry name" value="RNA_pol_sigma_r2"/>
</dbReference>
<dbReference type="InterPro" id="IPR013324">
    <property type="entry name" value="RNA_pol_sigma_r3/r4-like"/>
</dbReference>
<keyword evidence="8" id="KW-1185">Reference proteome</keyword>
<dbReference type="Pfam" id="PF04542">
    <property type="entry name" value="Sigma70_r2"/>
    <property type="match status" value="1"/>
</dbReference>
<evidence type="ECO:0000313" key="7">
    <source>
        <dbReference type="EMBL" id="SEF79459.1"/>
    </source>
</evidence>
<evidence type="ECO:0000259" key="6">
    <source>
        <dbReference type="Pfam" id="PF08281"/>
    </source>
</evidence>
<evidence type="ECO:0000256" key="3">
    <source>
        <dbReference type="ARBA" id="ARBA00023082"/>
    </source>
</evidence>
<dbReference type="PANTHER" id="PTHR43133:SF51">
    <property type="entry name" value="RNA POLYMERASE SIGMA FACTOR"/>
    <property type="match status" value="1"/>
</dbReference>
<dbReference type="AlphaFoldDB" id="A0A1H5UWK8"/>
<evidence type="ECO:0000256" key="1">
    <source>
        <dbReference type="ARBA" id="ARBA00010641"/>
    </source>
</evidence>
<dbReference type="RefSeq" id="WP_103932036.1">
    <property type="nucleotide sequence ID" value="NZ_FNVA01000001.1"/>
</dbReference>
<dbReference type="Proteomes" id="UP000236728">
    <property type="component" value="Unassembled WGS sequence"/>
</dbReference>
<name>A0A1H5UWK8_9BACT</name>
<feature type="domain" description="RNA polymerase sigma-70 region 2" evidence="5">
    <location>
        <begin position="53"/>
        <end position="118"/>
    </location>
</feature>
<dbReference type="InterPro" id="IPR036388">
    <property type="entry name" value="WH-like_DNA-bd_sf"/>
</dbReference>
<dbReference type="GO" id="GO:0006352">
    <property type="term" value="P:DNA-templated transcription initiation"/>
    <property type="evidence" value="ECO:0007669"/>
    <property type="project" value="InterPro"/>
</dbReference>
<keyword evidence="4" id="KW-0804">Transcription</keyword>
<evidence type="ECO:0000313" key="8">
    <source>
        <dbReference type="Proteomes" id="UP000236728"/>
    </source>
</evidence>
<accession>A0A1H5UWK8</accession>
<dbReference type="InterPro" id="IPR039425">
    <property type="entry name" value="RNA_pol_sigma-70-like"/>
</dbReference>
<sequence>MDLHSDHSFRLLTPFIPDGGANKGVGQRPLLKHRDLVAAAQAGSHGAFDDLWALYSRRIFRTALGITRNPHDAEDAVQDAFMRAFLAIGSFESRANFYTWLTRIAINSALGILRKRRSRPEEVSIVFSPSGEGDGVDEGARDLAPDPERVYAEQEEREKLMCAIGKLPGHLRIVTRAVITEDCSVKDVACRLNISVPAVKSRLYRARIMLRALTASPHVVGVSHRRMVANEAPARKVISASSCKSMEPVKGCSNTVAFVRQEGSTRYVQIVSSDRCGSSDCAGRQWGAPCTGERETNGTASLL</sequence>
<evidence type="ECO:0000256" key="4">
    <source>
        <dbReference type="ARBA" id="ARBA00023163"/>
    </source>
</evidence>
<dbReference type="SUPFAM" id="SSF88946">
    <property type="entry name" value="Sigma2 domain of RNA polymerase sigma factors"/>
    <property type="match status" value="1"/>
</dbReference>
<evidence type="ECO:0000256" key="2">
    <source>
        <dbReference type="ARBA" id="ARBA00023015"/>
    </source>
</evidence>
<comment type="similarity">
    <text evidence="1">Belongs to the sigma-70 factor family. ECF subfamily.</text>
</comment>
<reference evidence="7 8" key="1">
    <citation type="submission" date="2016-10" db="EMBL/GenBank/DDBJ databases">
        <authorList>
            <person name="de Groot N.N."/>
        </authorList>
    </citation>
    <scope>NUCLEOTIDE SEQUENCE [LARGE SCALE GENOMIC DNA]</scope>
    <source>
        <strain evidence="7 8">DSM 22489</strain>
    </source>
</reference>
<dbReference type="GO" id="GO:0003677">
    <property type="term" value="F:DNA binding"/>
    <property type="evidence" value="ECO:0007669"/>
    <property type="project" value="InterPro"/>
</dbReference>
<dbReference type="OrthoDB" id="9795666at2"/>
<gene>
    <name evidence="7" type="ORF">SAMN05421819_1240</name>
</gene>
<keyword evidence="2" id="KW-0805">Transcription regulation</keyword>
<dbReference type="GO" id="GO:0016987">
    <property type="term" value="F:sigma factor activity"/>
    <property type="evidence" value="ECO:0007669"/>
    <property type="project" value="UniProtKB-KW"/>
</dbReference>
<dbReference type="InterPro" id="IPR013249">
    <property type="entry name" value="RNA_pol_sigma70_r4_t2"/>
</dbReference>
<proteinExistence type="inferred from homology"/>
<dbReference type="PANTHER" id="PTHR43133">
    <property type="entry name" value="RNA POLYMERASE ECF-TYPE SIGMA FACTO"/>
    <property type="match status" value="1"/>
</dbReference>
<organism evidence="7 8">
    <name type="scientific">Bryocella elongata</name>
    <dbReference type="NCBI Taxonomy" id="863522"/>
    <lineage>
        <taxon>Bacteria</taxon>
        <taxon>Pseudomonadati</taxon>
        <taxon>Acidobacteriota</taxon>
        <taxon>Terriglobia</taxon>
        <taxon>Terriglobales</taxon>
        <taxon>Acidobacteriaceae</taxon>
        <taxon>Bryocella</taxon>
    </lineage>
</organism>
<dbReference type="InterPro" id="IPR007627">
    <property type="entry name" value="RNA_pol_sigma70_r2"/>
</dbReference>
<dbReference type="InterPro" id="IPR014284">
    <property type="entry name" value="RNA_pol_sigma-70_dom"/>
</dbReference>
<dbReference type="Pfam" id="PF08281">
    <property type="entry name" value="Sigma70_r4_2"/>
    <property type="match status" value="1"/>
</dbReference>
<dbReference type="SUPFAM" id="SSF88659">
    <property type="entry name" value="Sigma3 and sigma4 domains of RNA polymerase sigma factors"/>
    <property type="match status" value="1"/>
</dbReference>
<dbReference type="EMBL" id="FNVA01000001">
    <property type="protein sequence ID" value="SEF79459.1"/>
    <property type="molecule type" value="Genomic_DNA"/>
</dbReference>
<feature type="domain" description="RNA polymerase sigma factor 70 region 4 type 2" evidence="6">
    <location>
        <begin position="158"/>
        <end position="208"/>
    </location>
</feature>
<dbReference type="NCBIfam" id="TIGR02937">
    <property type="entry name" value="sigma70-ECF"/>
    <property type="match status" value="1"/>
</dbReference>
<dbReference type="Gene3D" id="1.10.1740.10">
    <property type="match status" value="1"/>
</dbReference>
<protein>
    <submittedName>
        <fullName evidence="7">RNA polymerase sigma factor, sigma-70 family</fullName>
    </submittedName>
</protein>